<dbReference type="AlphaFoldDB" id="A0A7V6A1U2"/>
<dbReference type="InterPro" id="IPR016039">
    <property type="entry name" value="Thiolase-like"/>
</dbReference>
<feature type="domain" description="Beta-ketoacyl-[acyl-carrier-protein] synthase III C-terminal" evidence="11">
    <location>
        <begin position="250"/>
        <end position="338"/>
    </location>
</feature>
<organism evidence="13">
    <name type="scientific">Desulfobacca acetoxidans</name>
    <dbReference type="NCBI Taxonomy" id="60893"/>
    <lineage>
        <taxon>Bacteria</taxon>
        <taxon>Pseudomonadati</taxon>
        <taxon>Thermodesulfobacteriota</taxon>
        <taxon>Desulfobaccia</taxon>
        <taxon>Desulfobaccales</taxon>
        <taxon>Desulfobaccaceae</taxon>
        <taxon>Desulfobacca</taxon>
    </lineage>
</organism>
<dbReference type="PANTHER" id="PTHR34069:SF2">
    <property type="entry name" value="BETA-KETOACYL-[ACYL-CARRIER-PROTEIN] SYNTHASE III"/>
    <property type="match status" value="1"/>
</dbReference>
<dbReference type="EMBL" id="DTGR01000025">
    <property type="protein sequence ID" value="HHS28363.1"/>
    <property type="molecule type" value="Genomic_DNA"/>
</dbReference>
<keyword evidence="9 10" id="KW-0012">Acyltransferase</keyword>
<feature type="active site" evidence="10">
    <location>
        <position position="127"/>
    </location>
</feature>
<name>A0A7V6A1U2_9BACT</name>
<dbReference type="HAMAP" id="MF_01815">
    <property type="entry name" value="FabH"/>
    <property type="match status" value="1"/>
</dbReference>
<protein>
    <recommendedName>
        <fullName evidence="10">Beta-ketoacyl-[acyl-carrier-protein] synthase III</fullName>
        <shortName evidence="10">Beta-ketoacyl-ACP synthase III</shortName>
        <shortName evidence="10">KAS III</shortName>
        <ecNumber evidence="10">2.3.1.180</ecNumber>
    </recommendedName>
    <alternativeName>
        <fullName evidence="10">3-oxoacyl-[acyl-carrier-protein] synthase 3</fullName>
    </alternativeName>
    <alternativeName>
        <fullName evidence="10">3-oxoacyl-[acyl-carrier-protein] synthase III</fullName>
    </alternativeName>
</protein>
<dbReference type="NCBIfam" id="NF006829">
    <property type="entry name" value="PRK09352.1"/>
    <property type="match status" value="1"/>
</dbReference>
<dbReference type="InterPro" id="IPR013747">
    <property type="entry name" value="ACP_syn_III_C"/>
</dbReference>
<evidence type="ECO:0000259" key="11">
    <source>
        <dbReference type="Pfam" id="PF08541"/>
    </source>
</evidence>
<keyword evidence="4 10" id="KW-0808">Transferase</keyword>
<evidence type="ECO:0000256" key="8">
    <source>
        <dbReference type="ARBA" id="ARBA00023268"/>
    </source>
</evidence>
<comment type="function">
    <text evidence="10">Catalyzes the condensation reaction of fatty acid synthesis by the addition to an acyl acceptor of two carbons from malonyl-ACP. Catalyzes the first condensation reaction which initiates fatty acid synthesis and may therefore play a role in governing the total rate of fatty acid production. Possesses both acetoacetyl-ACP synthase and acetyl transacylase activities. Its substrate specificity determines the biosynthesis of branched-chain and/or straight-chain of fatty acids.</text>
</comment>
<evidence type="ECO:0000256" key="9">
    <source>
        <dbReference type="ARBA" id="ARBA00023315"/>
    </source>
</evidence>
<comment type="catalytic activity">
    <reaction evidence="10">
        <text>malonyl-[ACP] + acetyl-CoA + H(+) = 3-oxobutanoyl-[ACP] + CO2 + CoA</text>
        <dbReference type="Rhea" id="RHEA:12080"/>
        <dbReference type="Rhea" id="RHEA-COMP:9623"/>
        <dbReference type="Rhea" id="RHEA-COMP:9625"/>
        <dbReference type="ChEBI" id="CHEBI:15378"/>
        <dbReference type="ChEBI" id="CHEBI:16526"/>
        <dbReference type="ChEBI" id="CHEBI:57287"/>
        <dbReference type="ChEBI" id="CHEBI:57288"/>
        <dbReference type="ChEBI" id="CHEBI:78449"/>
        <dbReference type="ChEBI" id="CHEBI:78450"/>
        <dbReference type="EC" id="2.3.1.180"/>
    </reaction>
</comment>
<dbReference type="GO" id="GO:0033818">
    <property type="term" value="F:beta-ketoacyl-acyl-carrier-protein synthase III activity"/>
    <property type="evidence" value="ECO:0007669"/>
    <property type="project" value="UniProtKB-UniRule"/>
</dbReference>
<feature type="active site" evidence="10">
    <location>
        <position position="295"/>
    </location>
</feature>
<keyword evidence="5 10" id="KW-0276">Fatty acid metabolism</keyword>
<evidence type="ECO:0000256" key="6">
    <source>
        <dbReference type="ARBA" id="ARBA00023098"/>
    </source>
</evidence>
<feature type="active site" evidence="10">
    <location>
        <position position="265"/>
    </location>
</feature>
<gene>
    <name evidence="10" type="primary">fabH</name>
    <name evidence="13" type="ORF">ENV52_01505</name>
</gene>
<dbReference type="InterPro" id="IPR013751">
    <property type="entry name" value="ACP_syn_III_N"/>
</dbReference>
<keyword evidence="6 10" id="KW-0443">Lipid metabolism</keyword>
<dbReference type="SUPFAM" id="SSF53901">
    <property type="entry name" value="Thiolase-like"/>
    <property type="match status" value="1"/>
</dbReference>
<dbReference type="GO" id="GO:0004315">
    <property type="term" value="F:3-oxoacyl-[acyl-carrier-protein] synthase activity"/>
    <property type="evidence" value="ECO:0007669"/>
    <property type="project" value="InterPro"/>
</dbReference>
<evidence type="ECO:0000256" key="4">
    <source>
        <dbReference type="ARBA" id="ARBA00022679"/>
    </source>
</evidence>
<keyword evidence="8 10" id="KW-0511">Multifunctional enzyme</keyword>
<accession>A0A7V6A1U2</accession>
<comment type="subcellular location">
    <subcellularLocation>
        <location evidence="10">Cytoplasm</location>
    </subcellularLocation>
</comment>
<dbReference type="UniPathway" id="UPA00094"/>
<evidence type="ECO:0000313" key="13">
    <source>
        <dbReference type="EMBL" id="HHS28363.1"/>
    </source>
</evidence>
<dbReference type="GO" id="GO:0006633">
    <property type="term" value="P:fatty acid biosynthetic process"/>
    <property type="evidence" value="ECO:0007669"/>
    <property type="project" value="UniProtKB-UniRule"/>
</dbReference>
<evidence type="ECO:0000256" key="7">
    <source>
        <dbReference type="ARBA" id="ARBA00023160"/>
    </source>
</evidence>
<evidence type="ECO:0000256" key="2">
    <source>
        <dbReference type="ARBA" id="ARBA00022490"/>
    </source>
</evidence>
<comment type="pathway">
    <text evidence="10">Lipid metabolism; fatty acid biosynthesis.</text>
</comment>
<comment type="domain">
    <text evidence="10">The last Arg residue of the ACP-binding site is essential for the weak association between ACP/AcpP and FabH.</text>
</comment>
<comment type="similarity">
    <text evidence="1 10">Belongs to the thiolase-like superfamily. FabH family.</text>
</comment>
<sequence length="346" mass="37821">MRYPGVKEYRRVGRRKIGILGTGVYVPKQVLTNKDLEKMVNTNNNWILERTGIAERRIAAPDESNVTMAVAAARQALDAAGIGPEDLSYIILGTNTPTHYFPAGAIQVQEALGVNGALAAFDLQAGCTGFNYALYVAERMVAPEGKYALVIGSDTNSRFTDWTDRSTCVLFGDGAGAAVVGPVEQGGILASFITSSFNMKLYCETEFNAAVSPFVEPTTTTNRHFLRMDGPEIFKFAVKAVKESIRRIMEMANIDREDLDYLIIHQANSRILETAARFAGVPWEKLYVNVNRYGNTSAASVPIALHEALQEGRIKPGDKVFLCSFGAGVTWGAALVEWSEKPPRRA</sequence>
<comment type="subunit">
    <text evidence="10">Homodimer.</text>
</comment>
<dbReference type="Pfam" id="PF08541">
    <property type="entry name" value="ACP_syn_III_C"/>
    <property type="match status" value="1"/>
</dbReference>
<dbReference type="InterPro" id="IPR004655">
    <property type="entry name" value="FabH"/>
</dbReference>
<evidence type="ECO:0000256" key="1">
    <source>
        <dbReference type="ARBA" id="ARBA00008642"/>
    </source>
</evidence>
<keyword evidence="3 10" id="KW-0444">Lipid biosynthesis</keyword>
<feature type="domain" description="Beta-ketoacyl-[acyl-carrier-protein] synthase III N-terminal" evidence="12">
    <location>
        <begin position="121"/>
        <end position="194"/>
    </location>
</feature>
<dbReference type="Gene3D" id="3.40.47.10">
    <property type="match status" value="1"/>
</dbReference>
<reference evidence="13" key="1">
    <citation type="journal article" date="2020" name="mSystems">
        <title>Genome- and Community-Level Interaction Insights into Carbon Utilization and Element Cycling Functions of Hydrothermarchaeota in Hydrothermal Sediment.</title>
        <authorList>
            <person name="Zhou Z."/>
            <person name="Liu Y."/>
            <person name="Xu W."/>
            <person name="Pan J."/>
            <person name="Luo Z.H."/>
            <person name="Li M."/>
        </authorList>
    </citation>
    <scope>NUCLEOTIDE SEQUENCE [LARGE SCALE GENOMIC DNA]</scope>
    <source>
        <strain evidence="13">SpSt-767</strain>
    </source>
</reference>
<dbReference type="Pfam" id="PF08545">
    <property type="entry name" value="ACP_syn_III"/>
    <property type="match status" value="1"/>
</dbReference>
<evidence type="ECO:0000256" key="3">
    <source>
        <dbReference type="ARBA" id="ARBA00022516"/>
    </source>
</evidence>
<keyword evidence="2 10" id="KW-0963">Cytoplasm</keyword>
<evidence type="ECO:0000256" key="10">
    <source>
        <dbReference type="HAMAP-Rule" id="MF_01815"/>
    </source>
</evidence>
<dbReference type="NCBIfam" id="TIGR00747">
    <property type="entry name" value="fabH"/>
    <property type="match status" value="1"/>
</dbReference>
<dbReference type="GO" id="GO:0005737">
    <property type="term" value="C:cytoplasm"/>
    <property type="evidence" value="ECO:0007669"/>
    <property type="project" value="UniProtKB-SubCell"/>
</dbReference>
<dbReference type="CDD" id="cd00830">
    <property type="entry name" value="KAS_III"/>
    <property type="match status" value="1"/>
</dbReference>
<dbReference type="PANTHER" id="PTHR34069">
    <property type="entry name" value="3-OXOACYL-[ACYL-CARRIER-PROTEIN] SYNTHASE 3"/>
    <property type="match status" value="1"/>
</dbReference>
<comment type="caution">
    <text evidence="13">The sequence shown here is derived from an EMBL/GenBank/DDBJ whole genome shotgun (WGS) entry which is preliminary data.</text>
</comment>
<evidence type="ECO:0000256" key="5">
    <source>
        <dbReference type="ARBA" id="ARBA00022832"/>
    </source>
</evidence>
<dbReference type="GO" id="GO:0044550">
    <property type="term" value="P:secondary metabolite biosynthetic process"/>
    <property type="evidence" value="ECO:0007669"/>
    <property type="project" value="TreeGrafter"/>
</dbReference>
<proteinExistence type="inferred from homology"/>
<dbReference type="EC" id="2.3.1.180" evidence="10"/>
<feature type="region of interest" description="ACP-binding" evidence="10">
    <location>
        <begin position="266"/>
        <end position="270"/>
    </location>
</feature>
<keyword evidence="7 10" id="KW-0275">Fatty acid biosynthesis</keyword>
<evidence type="ECO:0000259" key="12">
    <source>
        <dbReference type="Pfam" id="PF08545"/>
    </source>
</evidence>